<keyword evidence="7" id="KW-0804">Transcription</keyword>
<dbReference type="PROSITE" id="PS50803">
    <property type="entry name" value="OAR"/>
    <property type="match status" value="1"/>
</dbReference>
<evidence type="ECO:0000259" key="14">
    <source>
        <dbReference type="PROSITE" id="PS50071"/>
    </source>
</evidence>
<comment type="caution">
    <text evidence="17">The sequence shown here is derived from an EMBL/GenBank/DDBJ whole genome shotgun (WGS) entry which is preliminary data.</text>
</comment>
<evidence type="ECO:0000256" key="12">
    <source>
        <dbReference type="RuleBase" id="RU000682"/>
    </source>
</evidence>
<reference evidence="17 18" key="1">
    <citation type="submission" date="2021-06" db="EMBL/GenBank/DDBJ databases">
        <authorList>
            <person name="Palmer J.M."/>
        </authorList>
    </citation>
    <scope>NUCLEOTIDE SEQUENCE [LARGE SCALE GENOMIC DNA]</scope>
    <source>
        <strain evidence="17 18">GA_2019</strain>
        <tissue evidence="17">Muscle</tissue>
    </source>
</reference>
<feature type="compositionally biased region" description="Basic and acidic residues" evidence="13">
    <location>
        <begin position="378"/>
        <end position="401"/>
    </location>
</feature>
<dbReference type="InterPro" id="IPR009057">
    <property type="entry name" value="Homeodomain-like_sf"/>
</dbReference>
<protein>
    <recommendedName>
        <fullName evidence="3">Visual system homeobox 2</fullName>
    </recommendedName>
    <alternativeName>
        <fullName evidence="9">Ceh-10 homeodomain-containing homolog</fullName>
    </alternativeName>
    <alternativeName>
        <fullName evidence="10">Homeobox protein CHX10</fullName>
    </alternativeName>
</protein>
<dbReference type="PROSITE" id="PS50071">
    <property type="entry name" value="HOMEOBOX_2"/>
    <property type="match status" value="1"/>
</dbReference>
<keyword evidence="11 12" id="KW-0371">Homeobox</keyword>
<evidence type="ECO:0000259" key="15">
    <source>
        <dbReference type="PROSITE" id="PS50803"/>
    </source>
</evidence>
<evidence type="ECO:0000256" key="6">
    <source>
        <dbReference type="ARBA" id="ARBA00023015"/>
    </source>
</evidence>
<evidence type="ECO:0000256" key="9">
    <source>
        <dbReference type="ARBA" id="ARBA00030203"/>
    </source>
</evidence>
<dbReference type="SMART" id="SM00389">
    <property type="entry name" value="HOX"/>
    <property type="match status" value="1"/>
</dbReference>
<evidence type="ECO:0000256" key="4">
    <source>
        <dbReference type="ARBA" id="ARBA00022473"/>
    </source>
</evidence>
<dbReference type="InterPro" id="IPR001356">
    <property type="entry name" value="HD"/>
</dbReference>
<evidence type="ECO:0000256" key="2">
    <source>
        <dbReference type="ARBA" id="ARBA00005733"/>
    </source>
</evidence>
<feature type="region of interest" description="Disordered" evidence="13">
    <location>
        <begin position="355"/>
        <end position="401"/>
    </location>
</feature>
<dbReference type="Proteomes" id="UP001476798">
    <property type="component" value="Unassembled WGS sequence"/>
</dbReference>
<evidence type="ECO:0000256" key="13">
    <source>
        <dbReference type="SAM" id="MobiDB-lite"/>
    </source>
</evidence>
<evidence type="ECO:0000256" key="7">
    <source>
        <dbReference type="ARBA" id="ARBA00023163"/>
    </source>
</evidence>
<dbReference type="InterPro" id="IPR003654">
    <property type="entry name" value="OAR_dom"/>
</dbReference>
<accession>A0ABV0NH77</accession>
<feature type="compositionally biased region" description="Polar residues" evidence="13">
    <location>
        <begin position="11"/>
        <end position="38"/>
    </location>
</feature>
<dbReference type="Gene3D" id="1.10.10.60">
    <property type="entry name" value="Homeodomain-like"/>
    <property type="match status" value="1"/>
</dbReference>
<evidence type="ECO:0000313" key="17">
    <source>
        <dbReference type="EMBL" id="MEQ2170749.1"/>
    </source>
</evidence>
<dbReference type="SUPFAM" id="SSF46689">
    <property type="entry name" value="Homeodomain-like"/>
    <property type="match status" value="1"/>
</dbReference>
<feature type="domain" description="Homeobox" evidence="14">
    <location>
        <begin position="152"/>
        <end position="212"/>
    </location>
</feature>
<evidence type="ECO:0000313" key="18">
    <source>
        <dbReference type="Proteomes" id="UP001476798"/>
    </source>
</evidence>
<keyword evidence="8" id="KW-0844">Vision</keyword>
<keyword evidence="4" id="KW-0217">Developmental protein</keyword>
<evidence type="ECO:0000256" key="11">
    <source>
        <dbReference type="PROSITE-ProRule" id="PRU00108"/>
    </source>
</evidence>
<feature type="region of interest" description="Disordered" evidence="13">
    <location>
        <begin position="1"/>
        <end position="42"/>
    </location>
</feature>
<sequence>MTGKQGAVLSESLNLSEKTSLGANGGSNSHQSKSSINHPPTRCTGFGIQEILGLNKEPPTTPRSPLSSLPAGAHLIAARSMLGPAAVGVGVGMGLIGPGGIPSFYSQPAFLETVLSDGQDVHQQHYSRSVRPLDPSQKTGFSRTQLQRLLTSITRFHRTIFTSYQLEELEKAFNEAHYPDVYAREMLAMKTELPEDRIQNRRAKWRKREKCWGRSTVMAEYGLYGAMVRHSIPLPESILKSAKDGIMESCAPWLLGKTRISKSLKLFSPSSFCCTLTTLIQSSELKVVPVFTNLLVVSTLNEHEPKSSTLVNHCCCYILNQNYFCLLFSVQDGLPVSRRYSKSEYPQLFTGMHKKSIEGAAPPPTGKCDAQQQPNAQRPEDAEVEEKRSEDKPVISKEELRENSIAALRAKAQQHSAKVLETITHDRLLEGKQEIQVAEERASDPTSPEEEQRSP</sequence>
<comment type="subcellular location">
    <subcellularLocation>
        <location evidence="1 11 12">Nucleus</location>
    </subcellularLocation>
</comment>
<dbReference type="EMBL" id="JAHRIO010040118">
    <property type="protein sequence ID" value="MEQ2170749.1"/>
    <property type="molecule type" value="Genomic_DNA"/>
</dbReference>
<feature type="domain" description="CVC" evidence="16">
    <location>
        <begin position="210"/>
        <end position="263"/>
    </location>
</feature>
<dbReference type="PANTHER" id="PTHR46892">
    <property type="entry name" value="VISUAL SYSTEM HOMEOBOX 2"/>
    <property type="match status" value="1"/>
</dbReference>
<proteinExistence type="inferred from homology"/>
<dbReference type="Pfam" id="PF00046">
    <property type="entry name" value="Homeodomain"/>
    <property type="match status" value="1"/>
</dbReference>
<name>A0ABV0NH77_9TELE</name>
<dbReference type="InterPro" id="IPR023339">
    <property type="entry name" value="CVC"/>
</dbReference>
<evidence type="ECO:0000259" key="16">
    <source>
        <dbReference type="PROSITE" id="PS51496"/>
    </source>
</evidence>
<comment type="similarity">
    <text evidence="2">Belongs to the paired homeobox family.</text>
</comment>
<dbReference type="Pfam" id="PF03826">
    <property type="entry name" value="OAR"/>
    <property type="match status" value="1"/>
</dbReference>
<dbReference type="CDD" id="cd00086">
    <property type="entry name" value="homeodomain"/>
    <property type="match status" value="1"/>
</dbReference>
<keyword evidence="18" id="KW-1185">Reference proteome</keyword>
<keyword evidence="11 12" id="KW-0539">Nucleus</keyword>
<gene>
    <name evidence="17" type="primary">VSX2</name>
    <name evidence="17" type="ORF">GOODEAATRI_003534</name>
</gene>
<evidence type="ECO:0000256" key="3">
    <source>
        <dbReference type="ARBA" id="ARBA00014891"/>
    </source>
</evidence>
<dbReference type="PANTHER" id="PTHR46892:SF3">
    <property type="entry name" value="VISUAL SYSTEM HOMEOBOX 2"/>
    <property type="match status" value="1"/>
</dbReference>
<evidence type="ECO:0000256" key="8">
    <source>
        <dbReference type="ARBA" id="ARBA00023305"/>
    </source>
</evidence>
<feature type="DNA-binding region" description="Homeobox" evidence="11">
    <location>
        <begin position="154"/>
        <end position="213"/>
    </location>
</feature>
<keyword evidence="5" id="KW-0716">Sensory transduction</keyword>
<feature type="region of interest" description="Disordered" evidence="13">
    <location>
        <begin position="426"/>
        <end position="455"/>
    </location>
</feature>
<feature type="domain" description="OAR" evidence="15">
    <location>
        <begin position="403"/>
        <end position="416"/>
    </location>
</feature>
<feature type="compositionally biased region" description="Basic and acidic residues" evidence="13">
    <location>
        <begin position="426"/>
        <end position="443"/>
    </location>
</feature>
<dbReference type="InterPro" id="IPR052294">
    <property type="entry name" value="VSX_homeobox_regulators"/>
</dbReference>
<keyword evidence="11 12" id="KW-0238">DNA-binding</keyword>
<evidence type="ECO:0000256" key="10">
    <source>
        <dbReference type="ARBA" id="ARBA00031274"/>
    </source>
</evidence>
<organism evidence="17 18">
    <name type="scientific">Goodea atripinnis</name>
    <dbReference type="NCBI Taxonomy" id="208336"/>
    <lineage>
        <taxon>Eukaryota</taxon>
        <taxon>Metazoa</taxon>
        <taxon>Chordata</taxon>
        <taxon>Craniata</taxon>
        <taxon>Vertebrata</taxon>
        <taxon>Euteleostomi</taxon>
        <taxon>Actinopterygii</taxon>
        <taxon>Neopterygii</taxon>
        <taxon>Teleostei</taxon>
        <taxon>Neoteleostei</taxon>
        <taxon>Acanthomorphata</taxon>
        <taxon>Ovalentaria</taxon>
        <taxon>Atherinomorphae</taxon>
        <taxon>Cyprinodontiformes</taxon>
        <taxon>Goodeidae</taxon>
        <taxon>Goodea</taxon>
    </lineage>
</organism>
<dbReference type="PROSITE" id="PS51496">
    <property type="entry name" value="CVC"/>
    <property type="match status" value="1"/>
</dbReference>
<keyword evidence="6" id="KW-0805">Transcription regulation</keyword>
<evidence type="ECO:0000256" key="5">
    <source>
        <dbReference type="ARBA" id="ARBA00022606"/>
    </source>
</evidence>
<dbReference type="GO" id="GO:0003677">
    <property type="term" value="F:DNA binding"/>
    <property type="evidence" value="ECO:0007669"/>
    <property type="project" value="UniProtKB-KW"/>
</dbReference>
<evidence type="ECO:0000256" key="1">
    <source>
        <dbReference type="ARBA" id="ARBA00004123"/>
    </source>
</evidence>